<evidence type="ECO:0000256" key="2">
    <source>
        <dbReference type="SAM" id="MobiDB-lite"/>
    </source>
</evidence>
<dbReference type="Pfam" id="PF00472">
    <property type="entry name" value="RF-1"/>
    <property type="match status" value="1"/>
</dbReference>
<evidence type="ECO:0000256" key="1">
    <source>
        <dbReference type="ARBA" id="ARBA00010835"/>
    </source>
</evidence>
<comment type="similarity">
    <text evidence="1">Belongs to the prokaryotic/mitochondrial release factor family.</text>
</comment>
<feature type="compositionally biased region" description="Basic residues" evidence="2">
    <location>
        <begin position="108"/>
        <end position="122"/>
    </location>
</feature>
<keyword evidence="5" id="KW-1185">Reference proteome</keyword>
<accession>A0A1B1BIC5</accession>
<dbReference type="InterPro" id="IPR045853">
    <property type="entry name" value="Pep_chain_release_fac_I_sf"/>
</dbReference>
<dbReference type="EMBL" id="CP016282">
    <property type="protein sequence ID" value="ANP72268.1"/>
    <property type="molecule type" value="Genomic_DNA"/>
</dbReference>
<reference evidence="4 5" key="1">
    <citation type="submission" date="2016-06" db="EMBL/GenBank/DDBJ databases">
        <title>Genome sequencing of Cryobacterium arcticum PAMC 27867.</title>
        <authorList>
            <person name="Lee J."/>
            <person name="Kim O.-S."/>
        </authorList>
    </citation>
    <scope>NUCLEOTIDE SEQUENCE [LARGE SCALE GENOMIC DNA]</scope>
    <source>
        <strain evidence="4 5">PAMC 27867</strain>
    </source>
</reference>
<dbReference type="GO" id="GO:0004045">
    <property type="term" value="F:peptidyl-tRNA hydrolase activity"/>
    <property type="evidence" value="ECO:0007669"/>
    <property type="project" value="TreeGrafter"/>
</dbReference>
<protein>
    <submittedName>
        <fullName evidence="4">Peptide chain release factor 1</fullName>
    </submittedName>
</protein>
<evidence type="ECO:0000313" key="4">
    <source>
        <dbReference type="EMBL" id="ANP72268.1"/>
    </source>
</evidence>
<dbReference type="NCBIfam" id="NF006718">
    <property type="entry name" value="PRK09256.1"/>
    <property type="match status" value="1"/>
</dbReference>
<dbReference type="AlphaFoldDB" id="A0A1B1BIC5"/>
<dbReference type="STRING" id="670052.PA27867_1306"/>
<gene>
    <name evidence="4" type="ORF">PA27867_1306</name>
</gene>
<dbReference type="SUPFAM" id="SSF75620">
    <property type="entry name" value="Release factor"/>
    <property type="match status" value="1"/>
</dbReference>
<dbReference type="KEGG" id="cart:PA27867_1306"/>
<feature type="domain" description="Prokaryotic-type class I peptide chain release factors" evidence="3">
    <location>
        <begin position="9"/>
        <end position="135"/>
    </location>
</feature>
<organism evidence="4 5">
    <name type="scientific">Cryobacterium arcticum</name>
    <dbReference type="NCBI Taxonomy" id="670052"/>
    <lineage>
        <taxon>Bacteria</taxon>
        <taxon>Bacillati</taxon>
        <taxon>Actinomycetota</taxon>
        <taxon>Actinomycetes</taxon>
        <taxon>Micrococcales</taxon>
        <taxon>Microbacteriaceae</taxon>
        <taxon>Cryobacterium</taxon>
    </lineage>
</organism>
<dbReference type="PATRIC" id="fig|670052.7.peg.1358"/>
<name>A0A1B1BIC5_9MICO</name>
<dbReference type="PANTHER" id="PTHR47814:SF1">
    <property type="entry name" value="PEPTIDYL-TRNA HYDROLASE ARFB"/>
    <property type="match status" value="1"/>
</dbReference>
<dbReference type="Proteomes" id="UP000092582">
    <property type="component" value="Chromosome 1"/>
</dbReference>
<proteinExistence type="inferred from homology"/>
<evidence type="ECO:0000259" key="3">
    <source>
        <dbReference type="Pfam" id="PF00472"/>
    </source>
</evidence>
<dbReference type="GO" id="GO:0072344">
    <property type="term" value="P:rescue of stalled ribosome"/>
    <property type="evidence" value="ECO:0007669"/>
    <property type="project" value="TreeGrafter"/>
</dbReference>
<dbReference type="RefSeq" id="WP_066594617.1">
    <property type="nucleotide sequence ID" value="NZ_CP016282.1"/>
</dbReference>
<evidence type="ECO:0000313" key="5">
    <source>
        <dbReference type="Proteomes" id="UP000092582"/>
    </source>
</evidence>
<dbReference type="GO" id="GO:0003747">
    <property type="term" value="F:translation release factor activity"/>
    <property type="evidence" value="ECO:0007669"/>
    <property type="project" value="InterPro"/>
</dbReference>
<dbReference type="InterPro" id="IPR000352">
    <property type="entry name" value="Pep_chain_release_fac_I"/>
</dbReference>
<dbReference type="GO" id="GO:0043022">
    <property type="term" value="F:ribosome binding"/>
    <property type="evidence" value="ECO:0007669"/>
    <property type="project" value="TreeGrafter"/>
</dbReference>
<dbReference type="OrthoDB" id="9815709at2"/>
<sequence>MDLEVSPTLTIPATELGWRFSRSSGPGGQHVNTSDSRVQVSWNIAESDVLTDDQRMLLLDRLDRRLVGGVVTIAASEQRSQLRNREIALVKLAELVDAALAPDGPSRRATKPTRGSGRRHLAAKQQRSATKQNRRRPAAE</sequence>
<dbReference type="Gene3D" id="3.30.160.20">
    <property type="match status" value="1"/>
</dbReference>
<dbReference type="PANTHER" id="PTHR47814">
    <property type="entry name" value="PEPTIDYL-TRNA HYDROLASE ARFB"/>
    <property type="match status" value="1"/>
</dbReference>
<feature type="region of interest" description="Disordered" evidence="2">
    <location>
        <begin position="100"/>
        <end position="140"/>
    </location>
</feature>